<dbReference type="InterPro" id="IPR028098">
    <property type="entry name" value="Glyco_trans_4-like_N"/>
</dbReference>
<dbReference type="AlphaFoldDB" id="A0A4Q4KJW8"/>
<feature type="domain" description="Glycosyl transferase family 1" evidence="1">
    <location>
        <begin position="188"/>
        <end position="351"/>
    </location>
</feature>
<evidence type="ECO:0000313" key="4">
    <source>
        <dbReference type="Proteomes" id="UP000293952"/>
    </source>
</evidence>
<protein>
    <submittedName>
        <fullName evidence="3">N-acetyl-alpha-D-glucosaminyl L-malate synthase BshA</fullName>
    </submittedName>
</protein>
<dbReference type="NCBIfam" id="TIGR03999">
    <property type="entry name" value="thiol_BshA"/>
    <property type="match status" value="1"/>
</dbReference>
<dbReference type="SUPFAM" id="SSF53756">
    <property type="entry name" value="UDP-Glycosyltransferase/glycogen phosphorylase"/>
    <property type="match status" value="1"/>
</dbReference>
<dbReference type="EMBL" id="SETE01000004">
    <property type="protein sequence ID" value="RYM33562.1"/>
    <property type="molecule type" value="Genomic_DNA"/>
</dbReference>
<keyword evidence="4" id="KW-1185">Reference proteome</keyword>
<dbReference type="Gene3D" id="3.40.50.2000">
    <property type="entry name" value="Glycogen Phosphorylase B"/>
    <property type="match status" value="2"/>
</dbReference>
<dbReference type="Pfam" id="PF13439">
    <property type="entry name" value="Glyco_transf_4"/>
    <property type="match status" value="1"/>
</dbReference>
<dbReference type="RefSeq" id="WP_130094022.1">
    <property type="nucleotide sequence ID" value="NZ_SETE01000004.1"/>
</dbReference>
<organism evidence="3 4">
    <name type="scientific">Brumimicrobium glaciale</name>
    <dbReference type="NCBI Taxonomy" id="200475"/>
    <lineage>
        <taxon>Bacteria</taxon>
        <taxon>Pseudomonadati</taxon>
        <taxon>Bacteroidota</taxon>
        <taxon>Flavobacteriia</taxon>
        <taxon>Flavobacteriales</taxon>
        <taxon>Crocinitomicaceae</taxon>
        <taxon>Brumimicrobium</taxon>
    </lineage>
</organism>
<dbReference type="InterPro" id="IPR023881">
    <property type="entry name" value="Thiol_BshA"/>
</dbReference>
<accession>A0A4Q4KJW8</accession>
<reference evidence="3 4" key="1">
    <citation type="submission" date="2019-02" db="EMBL/GenBank/DDBJ databases">
        <title>Genome sequence of the sea-ice species Brumimicrobium glaciale.</title>
        <authorList>
            <person name="Bowman J.P."/>
        </authorList>
    </citation>
    <scope>NUCLEOTIDE SEQUENCE [LARGE SCALE GENOMIC DNA]</scope>
    <source>
        <strain evidence="3 4">IC156</strain>
    </source>
</reference>
<evidence type="ECO:0000259" key="1">
    <source>
        <dbReference type="Pfam" id="PF00534"/>
    </source>
</evidence>
<sequence>MKIGIVLYPTFGGSGVVATELGKALAEKGHKIHFITYSQPVRLSSFRDNIFYHEVVVSNYPLFEFQPYETELASKMVDVVENEGLDLLHVHYAIPHASAAYMAQQILKSRGLNIPFITTLHGTDITLVGKDKSFEPVITFCINQSNAVTAVSESLKQDTYSHFDTEREIKVISNFINEFIDDPITQDLERRRKYANDDEKIICHVSNFRKVKRVEDVVRIFHKINQSVKSRLLLIGDGPERHNVELLCRELGTCDRVMMVGKIRDAANLMSVADLFLLPSETESFGLAALEAMSVGVPVISSNTGGIPEVNKEGFSGYLSNVGDVEDMAKNGIRILENEEVLNRFKVQAKEQAMNFSLDAILPQYEALYEEVLEKFNALQL</sequence>
<dbReference type="PANTHER" id="PTHR45947:SF3">
    <property type="entry name" value="SULFOQUINOVOSYL TRANSFERASE SQD2"/>
    <property type="match status" value="1"/>
</dbReference>
<dbReference type="GO" id="GO:0071793">
    <property type="term" value="P:bacillithiol biosynthetic process"/>
    <property type="evidence" value="ECO:0007669"/>
    <property type="project" value="InterPro"/>
</dbReference>
<name>A0A4Q4KJW8_9FLAO</name>
<dbReference type="Proteomes" id="UP000293952">
    <property type="component" value="Unassembled WGS sequence"/>
</dbReference>
<dbReference type="PANTHER" id="PTHR45947">
    <property type="entry name" value="SULFOQUINOVOSYL TRANSFERASE SQD2"/>
    <property type="match status" value="1"/>
</dbReference>
<comment type="caution">
    <text evidence="3">The sequence shown here is derived from an EMBL/GenBank/DDBJ whole genome shotgun (WGS) entry which is preliminary data.</text>
</comment>
<gene>
    <name evidence="3" type="primary">bshA</name>
    <name evidence="3" type="ORF">ERX46_11535</name>
</gene>
<evidence type="ECO:0000313" key="3">
    <source>
        <dbReference type="EMBL" id="RYM33562.1"/>
    </source>
</evidence>
<proteinExistence type="predicted"/>
<dbReference type="OrthoDB" id="9810929at2"/>
<dbReference type="Pfam" id="PF00534">
    <property type="entry name" value="Glycos_transf_1"/>
    <property type="match status" value="1"/>
</dbReference>
<evidence type="ECO:0000259" key="2">
    <source>
        <dbReference type="Pfam" id="PF13439"/>
    </source>
</evidence>
<dbReference type="InterPro" id="IPR050194">
    <property type="entry name" value="Glycosyltransferase_grp1"/>
</dbReference>
<dbReference type="GO" id="GO:0016757">
    <property type="term" value="F:glycosyltransferase activity"/>
    <property type="evidence" value="ECO:0007669"/>
    <property type="project" value="InterPro"/>
</dbReference>
<dbReference type="InterPro" id="IPR001296">
    <property type="entry name" value="Glyco_trans_1"/>
</dbReference>
<feature type="domain" description="Glycosyltransferase subfamily 4-like N-terminal" evidence="2">
    <location>
        <begin position="11"/>
        <end position="177"/>
    </location>
</feature>